<organism evidence="2 3">
    <name type="scientific">Pleurodeles waltl</name>
    <name type="common">Iberian ribbed newt</name>
    <dbReference type="NCBI Taxonomy" id="8319"/>
    <lineage>
        <taxon>Eukaryota</taxon>
        <taxon>Metazoa</taxon>
        <taxon>Chordata</taxon>
        <taxon>Craniata</taxon>
        <taxon>Vertebrata</taxon>
        <taxon>Euteleostomi</taxon>
        <taxon>Amphibia</taxon>
        <taxon>Batrachia</taxon>
        <taxon>Caudata</taxon>
        <taxon>Salamandroidea</taxon>
        <taxon>Salamandridae</taxon>
        <taxon>Pleurodelinae</taxon>
        <taxon>Pleurodeles</taxon>
    </lineage>
</organism>
<evidence type="ECO:0000313" key="2">
    <source>
        <dbReference type="EMBL" id="KAJ1121839.1"/>
    </source>
</evidence>
<gene>
    <name evidence="2" type="ORF">NDU88_000358</name>
</gene>
<protein>
    <submittedName>
        <fullName evidence="2">Uncharacterized protein</fullName>
    </submittedName>
</protein>
<keyword evidence="3" id="KW-1185">Reference proteome</keyword>
<sequence>MSSAAPSSADWPGPGDPYWWRVACCGPLRISPTGSDPAGAVEGGASPRAGSGDTLVVRPPRTTAFRGRNGMDALVGR</sequence>
<dbReference type="EMBL" id="JANPWB010000011">
    <property type="protein sequence ID" value="KAJ1121839.1"/>
    <property type="molecule type" value="Genomic_DNA"/>
</dbReference>
<name>A0AAV7P3Y9_PLEWA</name>
<evidence type="ECO:0000256" key="1">
    <source>
        <dbReference type="SAM" id="MobiDB-lite"/>
    </source>
</evidence>
<evidence type="ECO:0000313" key="3">
    <source>
        <dbReference type="Proteomes" id="UP001066276"/>
    </source>
</evidence>
<dbReference type="Proteomes" id="UP001066276">
    <property type="component" value="Chromosome 7"/>
</dbReference>
<accession>A0AAV7P3Y9</accession>
<feature type="region of interest" description="Disordered" evidence="1">
    <location>
        <begin position="31"/>
        <end position="77"/>
    </location>
</feature>
<comment type="caution">
    <text evidence="2">The sequence shown here is derived from an EMBL/GenBank/DDBJ whole genome shotgun (WGS) entry which is preliminary data.</text>
</comment>
<reference evidence="2" key="1">
    <citation type="journal article" date="2022" name="bioRxiv">
        <title>Sequencing and chromosome-scale assembly of the giantPleurodeles waltlgenome.</title>
        <authorList>
            <person name="Brown T."/>
            <person name="Elewa A."/>
            <person name="Iarovenko S."/>
            <person name="Subramanian E."/>
            <person name="Araus A.J."/>
            <person name="Petzold A."/>
            <person name="Susuki M."/>
            <person name="Suzuki K.-i.T."/>
            <person name="Hayashi T."/>
            <person name="Toyoda A."/>
            <person name="Oliveira C."/>
            <person name="Osipova E."/>
            <person name="Leigh N.D."/>
            <person name="Simon A."/>
            <person name="Yun M.H."/>
        </authorList>
    </citation>
    <scope>NUCLEOTIDE SEQUENCE</scope>
    <source>
        <strain evidence="2">20211129_DDA</strain>
        <tissue evidence="2">Liver</tissue>
    </source>
</reference>
<dbReference type="AlphaFoldDB" id="A0AAV7P3Y9"/>
<proteinExistence type="predicted"/>